<keyword evidence="3" id="KW-1185">Reference proteome</keyword>
<accession>A0A1C3XV98</accession>
<reference evidence="3" key="1">
    <citation type="submission" date="2016-08" db="EMBL/GenBank/DDBJ databases">
        <authorList>
            <person name="Varghese N."/>
            <person name="Submissions Spin"/>
        </authorList>
    </citation>
    <scope>NUCLEOTIDE SEQUENCE [LARGE SCALE GENOMIC DNA]</scope>
    <source>
        <strain evidence="3">ERR11</strain>
    </source>
</reference>
<evidence type="ECO:0000256" key="1">
    <source>
        <dbReference type="SAM" id="MobiDB-lite"/>
    </source>
</evidence>
<dbReference type="AlphaFoldDB" id="A0A1C3XV98"/>
<feature type="region of interest" description="Disordered" evidence="1">
    <location>
        <begin position="46"/>
        <end position="77"/>
    </location>
</feature>
<proteinExistence type="predicted"/>
<feature type="non-terminal residue" evidence="2">
    <location>
        <position position="77"/>
    </location>
</feature>
<dbReference type="Proteomes" id="UP000199184">
    <property type="component" value="Unassembled WGS sequence"/>
</dbReference>
<feature type="compositionally biased region" description="Low complexity" evidence="1">
    <location>
        <begin position="46"/>
        <end position="60"/>
    </location>
</feature>
<name>A0A1C3XV98_9BRAD</name>
<dbReference type="EMBL" id="FMAI01000089">
    <property type="protein sequence ID" value="SCB56145.1"/>
    <property type="molecule type" value="Genomic_DNA"/>
</dbReference>
<organism evidence="2 3">
    <name type="scientific">Bradyrhizobium shewense</name>
    <dbReference type="NCBI Taxonomy" id="1761772"/>
    <lineage>
        <taxon>Bacteria</taxon>
        <taxon>Pseudomonadati</taxon>
        <taxon>Pseudomonadota</taxon>
        <taxon>Alphaproteobacteria</taxon>
        <taxon>Hyphomicrobiales</taxon>
        <taxon>Nitrobacteraceae</taxon>
        <taxon>Bradyrhizobium</taxon>
    </lineage>
</organism>
<evidence type="ECO:0000313" key="3">
    <source>
        <dbReference type="Proteomes" id="UP000199184"/>
    </source>
</evidence>
<gene>
    <name evidence="2" type="ORF">GA0061098_10891</name>
</gene>
<protein>
    <submittedName>
        <fullName evidence="2">Transposase</fullName>
    </submittedName>
</protein>
<evidence type="ECO:0000313" key="2">
    <source>
        <dbReference type="EMBL" id="SCB56145.1"/>
    </source>
</evidence>
<sequence>MEGRQRRSFTDYKRRAFDLVVSSGRSIGSVAKELGLRDSVLRAVGGAARGPAGADGGEAAPHNAGDAAVGGPRGRDG</sequence>